<dbReference type="CDD" id="cd14014">
    <property type="entry name" value="STKc_PknB_like"/>
    <property type="match status" value="1"/>
</dbReference>
<dbReference type="Gene3D" id="1.10.510.10">
    <property type="entry name" value="Transferase(Phosphotransferase) domain 1"/>
    <property type="match status" value="1"/>
</dbReference>
<dbReference type="PANTHER" id="PTHR24347">
    <property type="entry name" value="SERINE/THREONINE-PROTEIN KINASE"/>
    <property type="match status" value="1"/>
</dbReference>
<evidence type="ECO:0000313" key="5">
    <source>
        <dbReference type="Proteomes" id="UP001155587"/>
    </source>
</evidence>
<keyword evidence="4" id="KW-0418">Kinase</keyword>
<dbReference type="PROSITE" id="PS50011">
    <property type="entry name" value="PROTEIN_KINASE_DOM"/>
    <property type="match status" value="1"/>
</dbReference>
<dbReference type="CDD" id="cd00143">
    <property type="entry name" value="PP2Cc"/>
    <property type="match status" value="1"/>
</dbReference>
<gene>
    <name evidence="4" type="ORF">MD535_11815</name>
</gene>
<dbReference type="Gene3D" id="3.60.40.10">
    <property type="entry name" value="PPM-type phosphatase domain"/>
    <property type="match status" value="1"/>
</dbReference>
<reference evidence="4" key="1">
    <citation type="submission" date="2022-02" db="EMBL/GenBank/DDBJ databases">
        <title>Vibrio sp. nov, a new bacterium isolated from seawater.</title>
        <authorList>
            <person name="Yuan Y."/>
        </authorList>
    </citation>
    <scope>NUCLEOTIDE SEQUENCE</scope>
    <source>
        <strain evidence="4">ZSDZ65</strain>
    </source>
</reference>
<dbReference type="InterPro" id="IPR000719">
    <property type="entry name" value="Prot_kinase_dom"/>
</dbReference>
<evidence type="ECO:0000256" key="1">
    <source>
        <dbReference type="SAM" id="Phobius"/>
    </source>
</evidence>
<dbReference type="SMART" id="SM00332">
    <property type="entry name" value="PP2Cc"/>
    <property type="match status" value="1"/>
</dbReference>
<dbReference type="SMART" id="SM00331">
    <property type="entry name" value="PP2C_SIG"/>
    <property type="match status" value="1"/>
</dbReference>
<proteinExistence type="predicted"/>
<organism evidence="4 5">
    <name type="scientific">Vibrio qingdaonensis</name>
    <dbReference type="NCBI Taxonomy" id="2829491"/>
    <lineage>
        <taxon>Bacteria</taxon>
        <taxon>Pseudomonadati</taxon>
        <taxon>Pseudomonadota</taxon>
        <taxon>Gammaproteobacteria</taxon>
        <taxon>Vibrionales</taxon>
        <taxon>Vibrionaceae</taxon>
        <taxon>Vibrio</taxon>
    </lineage>
</organism>
<keyword evidence="4" id="KW-0808">Transferase</keyword>
<dbReference type="GO" id="GO:0005524">
    <property type="term" value="F:ATP binding"/>
    <property type="evidence" value="ECO:0007669"/>
    <property type="project" value="InterPro"/>
</dbReference>
<name>A0A9X3HWI7_9VIBR</name>
<evidence type="ECO:0000259" key="2">
    <source>
        <dbReference type="PROSITE" id="PS50011"/>
    </source>
</evidence>
<dbReference type="InterPro" id="IPR008271">
    <property type="entry name" value="Ser/Thr_kinase_AS"/>
</dbReference>
<comment type="caution">
    <text evidence="4">The sequence shown here is derived from an EMBL/GenBank/DDBJ whole genome shotgun (WGS) entry which is preliminary data.</text>
</comment>
<feature type="domain" description="PPM-type phosphatase" evidence="3">
    <location>
        <begin position="10"/>
        <end position="245"/>
    </location>
</feature>
<sequence>MEHKKSLSLSYGGASLTGKRQENQDAFVVRHPEEKSEQELKGTIACIADGVSCSSHGQKASHTSVMQFVSDYYATPDSWSVQHCASQVLKSLNAWLYESGAKEALRHNGLVTTFSSAIFKSNTAHIFHVGDSRVYLFRAGGLRLLTRDHQRINGGKNAYLTRALGMDTALEVDYQTIELHTGDQFLFTTDGVHDVLDDSALCKVMQEAQSASGFATDLEHQANQLCQQAIKAGGQDNATCLFVSVEALPQLTFLEFQQQTLNRVLPPALKVNNRIDDYRVTRVIHSGSRSHVYEVIEEATEQRYVLKAPSQHYADDTDTLVFFSNEYWVGSRVNNHRIMKIYPHTESSPYLYHLCEWIDGITLRQWMYDNPQPTLQQVRTIIDELIKAVRVLQRLDMVHRDLKPENVMISADGTIKIIDLGAVSVKGLEESQPKQSVENPLGAANYIAPEYLSGEPATTVSDLFSVGVISYEMLCGVLPYKEVTALSVQQARHQKWQYRSMAELREDVPLWFELAIQKACHPQATSRYQVLGEFVTDITLPNAALLKAVESRPLMKKSPVLFWKGIAVLFALIAFVEFLILIKD</sequence>
<dbReference type="Proteomes" id="UP001155587">
    <property type="component" value="Unassembled WGS sequence"/>
</dbReference>
<keyword evidence="5" id="KW-1185">Reference proteome</keyword>
<evidence type="ECO:0000259" key="3">
    <source>
        <dbReference type="PROSITE" id="PS51746"/>
    </source>
</evidence>
<dbReference type="AlphaFoldDB" id="A0A9X3HWI7"/>
<dbReference type="RefSeq" id="WP_265675232.1">
    <property type="nucleotide sequence ID" value="NZ_JAKRRY010000014.1"/>
</dbReference>
<feature type="transmembrane region" description="Helical" evidence="1">
    <location>
        <begin position="561"/>
        <end position="582"/>
    </location>
</feature>
<dbReference type="InterPro" id="IPR011009">
    <property type="entry name" value="Kinase-like_dom_sf"/>
</dbReference>
<keyword evidence="1" id="KW-0472">Membrane</keyword>
<dbReference type="GO" id="GO:0004672">
    <property type="term" value="F:protein kinase activity"/>
    <property type="evidence" value="ECO:0007669"/>
    <property type="project" value="InterPro"/>
</dbReference>
<dbReference type="PROSITE" id="PS51746">
    <property type="entry name" value="PPM_2"/>
    <property type="match status" value="1"/>
</dbReference>
<keyword evidence="1" id="KW-1133">Transmembrane helix</keyword>
<evidence type="ECO:0000313" key="4">
    <source>
        <dbReference type="EMBL" id="MCW8346685.1"/>
    </source>
</evidence>
<dbReference type="EMBL" id="JAKRRY010000014">
    <property type="protein sequence ID" value="MCW8346685.1"/>
    <property type="molecule type" value="Genomic_DNA"/>
</dbReference>
<dbReference type="PROSITE" id="PS00108">
    <property type="entry name" value="PROTEIN_KINASE_ST"/>
    <property type="match status" value="1"/>
</dbReference>
<dbReference type="SUPFAM" id="SSF56112">
    <property type="entry name" value="Protein kinase-like (PK-like)"/>
    <property type="match status" value="1"/>
</dbReference>
<feature type="domain" description="Protein kinase" evidence="2">
    <location>
        <begin position="278"/>
        <end position="584"/>
    </location>
</feature>
<dbReference type="SUPFAM" id="SSF81606">
    <property type="entry name" value="PP2C-like"/>
    <property type="match status" value="1"/>
</dbReference>
<dbReference type="InterPro" id="IPR001932">
    <property type="entry name" value="PPM-type_phosphatase-like_dom"/>
</dbReference>
<dbReference type="Pfam" id="PF00069">
    <property type="entry name" value="Pkinase"/>
    <property type="match status" value="1"/>
</dbReference>
<protein>
    <submittedName>
        <fullName evidence="4">Bifunctional protein-serine/threonine kinase/phosphatase</fullName>
    </submittedName>
</protein>
<dbReference type="InterPro" id="IPR036457">
    <property type="entry name" value="PPM-type-like_dom_sf"/>
</dbReference>
<dbReference type="Pfam" id="PF13672">
    <property type="entry name" value="PP2C_2"/>
    <property type="match status" value="1"/>
</dbReference>
<accession>A0A9X3HWI7</accession>
<keyword evidence="1" id="KW-0812">Transmembrane</keyword>
<dbReference type="SMART" id="SM00220">
    <property type="entry name" value="S_TKc"/>
    <property type="match status" value="1"/>
</dbReference>